<keyword evidence="2" id="KW-1185">Reference proteome</keyword>
<organism evidence="1 2">
    <name type="scientific">Enterococcus rotai</name>
    <dbReference type="NCBI Taxonomy" id="118060"/>
    <lineage>
        <taxon>Bacteria</taxon>
        <taxon>Bacillati</taxon>
        <taxon>Bacillota</taxon>
        <taxon>Bacilli</taxon>
        <taxon>Lactobacillales</taxon>
        <taxon>Enterococcaceae</taxon>
        <taxon>Enterococcus</taxon>
    </lineage>
</organism>
<accession>A0A0U2XJY4</accession>
<dbReference type="RefSeq" id="WP_069639541.1">
    <property type="nucleotide sequence ID" value="NZ_CP013655.1"/>
</dbReference>
<gene>
    <name evidence="1" type="ORF">ATZ35_10490</name>
</gene>
<dbReference type="STRING" id="118060.ATZ35_10490"/>
<reference evidence="2" key="1">
    <citation type="submission" date="2015-12" db="EMBL/GenBank/DDBJ databases">
        <authorList>
            <person name="Lauer A."/>
            <person name="Humrighouse B."/>
            <person name="Loparev V."/>
            <person name="Shewmaker P.L."/>
            <person name="Whitney A.M."/>
            <person name="McLaughlin R.W."/>
        </authorList>
    </citation>
    <scope>NUCLEOTIDE SEQUENCE [LARGE SCALE GENOMIC DNA]</scope>
    <source>
        <strain evidence="2">LMG 26678</strain>
    </source>
</reference>
<dbReference type="PROSITE" id="PS51257">
    <property type="entry name" value="PROKAR_LIPOPROTEIN"/>
    <property type="match status" value="1"/>
</dbReference>
<name>A0A0U2XJY4_9ENTE</name>
<dbReference type="AlphaFoldDB" id="A0A0U2XJY4"/>
<dbReference type="EMBL" id="CP013655">
    <property type="protein sequence ID" value="ALS37565.1"/>
    <property type="molecule type" value="Genomic_DNA"/>
</dbReference>
<dbReference type="Proteomes" id="UP000067523">
    <property type="component" value="Chromosome"/>
</dbReference>
<dbReference type="KEGG" id="erx:ATZ35_10490"/>
<proteinExistence type="predicted"/>
<protein>
    <submittedName>
        <fullName evidence="1">Uncharacterized protein</fullName>
    </submittedName>
</protein>
<evidence type="ECO:0000313" key="2">
    <source>
        <dbReference type="Proteomes" id="UP000067523"/>
    </source>
</evidence>
<sequence>MKKIIVLFLLVLGGCSKIEPSKTEEVNPKAIESKQVEFEFKGKKLLITNHSEKIMTLIETDTTYSIEEKGKWQTIDQISGSLSITYNVLSKEVYEYDLTKELSEIGTNKIKVTVVYTFETGDETNQYEKELIYKE</sequence>
<evidence type="ECO:0000313" key="1">
    <source>
        <dbReference type="EMBL" id="ALS37565.1"/>
    </source>
</evidence>